<keyword evidence="1" id="KW-0732">Signal</keyword>
<evidence type="ECO:0000256" key="1">
    <source>
        <dbReference type="SAM" id="SignalP"/>
    </source>
</evidence>
<accession>A0A974RXB1</accession>
<evidence type="ECO:0000313" key="2">
    <source>
        <dbReference type="EMBL" id="QQP86043.1"/>
    </source>
</evidence>
<dbReference type="KEGG" id="eaz:JHT90_01955"/>
<gene>
    <name evidence="2" type="ORF">JHT90_01955</name>
</gene>
<organism evidence="2 3">
    <name type="scientific">Entomomonas asaccharolytica</name>
    <dbReference type="NCBI Taxonomy" id="2785331"/>
    <lineage>
        <taxon>Bacteria</taxon>
        <taxon>Pseudomonadati</taxon>
        <taxon>Pseudomonadota</taxon>
        <taxon>Gammaproteobacteria</taxon>
        <taxon>Pseudomonadales</taxon>
        <taxon>Pseudomonadaceae</taxon>
        <taxon>Entomomonas</taxon>
    </lineage>
</organism>
<keyword evidence="3" id="KW-1185">Reference proteome</keyword>
<dbReference type="Proteomes" id="UP000595278">
    <property type="component" value="Chromosome"/>
</dbReference>
<name>A0A974RXB1_9GAMM</name>
<sequence>MKKIIPILITLFFITGYAHSEDFSITGGDKLDKYVNDSKFIKVKPSGEEVTYVFNAKPNAFFGVKVGDLEVLGGYVSFRNEKLCHATLSINKRSAFDTLLTRLKGSDLIKNTDKREGLFEKGTSYIFLSLEGDTRMVQVIYDRFVDNVMFAVLDANFCP</sequence>
<evidence type="ECO:0000313" key="3">
    <source>
        <dbReference type="Proteomes" id="UP000595278"/>
    </source>
</evidence>
<dbReference type="RefSeq" id="WP_201093458.1">
    <property type="nucleotide sequence ID" value="NZ_CP067393.1"/>
</dbReference>
<reference evidence="2 3" key="1">
    <citation type="submission" date="2021-01" db="EMBL/GenBank/DDBJ databases">
        <title>Entomomonas sp. F2A isolated from a house cricket (Acheta domesticus).</title>
        <authorList>
            <person name="Spergser J."/>
            <person name="Busse H.-J."/>
        </authorList>
    </citation>
    <scope>NUCLEOTIDE SEQUENCE [LARGE SCALE GENOMIC DNA]</scope>
    <source>
        <strain evidence="2 3">F2A</strain>
    </source>
</reference>
<protein>
    <submittedName>
        <fullName evidence="2">Uncharacterized protein</fullName>
    </submittedName>
</protein>
<dbReference type="EMBL" id="CP067393">
    <property type="protein sequence ID" value="QQP86043.1"/>
    <property type="molecule type" value="Genomic_DNA"/>
</dbReference>
<feature type="signal peptide" evidence="1">
    <location>
        <begin position="1"/>
        <end position="20"/>
    </location>
</feature>
<feature type="chain" id="PRO_5036730910" evidence="1">
    <location>
        <begin position="21"/>
        <end position="159"/>
    </location>
</feature>
<dbReference type="AlphaFoldDB" id="A0A974RXB1"/>
<proteinExistence type="predicted"/>